<keyword evidence="3" id="KW-1185">Reference proteome</keyword>
<sequence length="292" mass="33224">MAYCKKKLEVIRGIDTPAVYTTDALGLIRHVSHDICSTNFEPSMNPCNYGSVSQSLEYVRRKLEEIRGGDEIAKGKSVAKTHKQPLPTEFCIEEVKTLSDFVGSMDSSRQSVQIHSNTPASCVIGPDLIKEYARGKVWEQIGTDISSQMEASSVLCEKQLKASDVIEETDACVVLKPPTTRESCSYDAKEEYEENATMVDVKSVTRTRLDEAFAVVQSSMELTVYQKWGDDLNLWLTMPITTEKVIWGSSMKEHDNEKDQQPENAAFFRPRKKKPPDKSRSNWFFFFFFFFF</sequence>
<evidence type="ECO:0000313" key="2">
    <source>
        <dbReference type="EMBL" id="KAK9688964.1"/>
    </source>
</evidence>
<gene>
    <name evidence="2" type="ORF">RND81_09G025100</name>
</gene>
<reference evidence="2" key="1">
    <citation type="submission" date="2024-03" db="EMBL/GenBank/DDBJ databases">
        <title>WGS assembly of Saponaria officinalis var. Norfolk2.</title>
        <authorList>
            <person name="Jenkins J."/>
            <person name="Shu S."/>
            <person name="Grimwood J."/>
            <person name="Barry K."/>
            <person name="Goodstein D."/>
            <person name="Schmutz J."/>
            <person name="Leebens-Mack J."/>
            <person name="Osbourn A."/>
        </authorList>
    </citation>
    <scope>NUCLEOTIDE SEQUENCE [LARGE SCALE GENOMIC DNA]</scope>
    <source>
        <strain evidence="2">JIC</strain>
    </source>
</reference>
<dbReference type="EMBL" id="JBDFQZ010000009">
    <property type="protein sequence ID" value="KAK9688964.1"/>
    <property type="molecule type" value="Genomic_DNA"/>
</dbReference>
<name>A0AAW1IH56_SAPOF</name>
<organism evidence="2 3">
    <name type="scientific">Saponaria officinalis</name>
    <name type="common">Common soapwort</name>
    <name type="synonym">Lychnis saponaria</name>
    <dbReference type="NCBI Taxonomy" id="3572"/>
    <lineage>
        <taxon>Eukaryota</taxon>
        <taxon>Viridiplantae</taxon>
        <taxon>Streptophyta</taxon>
        <taxon>Embryophyta</taxon>
        <taxon>Tracheophyta</taxon>
        <taxon>Spermatophyta</taxon>
        <taxon>Magnoliopsida</taxon>
        <taxon>eudicotyledons</taxon>
        <taxon>Gunneridae</taxon>
        <taxon>Pentapetalae</taxon>
        <taxon>Caryophyllales</taxon>
        <taxon>Caryophyllaceae</taxon>
        <taxon>Caryophylleae</taxon>
        <taxon>Saponaria</taxon>
    </lineage>
</organism>
<accession>A0AAW1IH56</accession>
<feature type="compositionally biased region" description="Basic and acidic residues" evidence="1">
    <location>
        <begin position="251"/>
        <end position="261"/>
    </location>
</feature>
<feature type="region of interest" description="Disordered" evidence="1">
    <location>
        <begin position="251"/>
        <end position="277"/>
    </location>
</feature>
<dbReference type="Proteomes" id="UP001443914">
    <property type="component" value="Unassembled WGS sequence"/>
</dbReference>
<protein>
    <submittedName>
        <fullName evidence="2">Uncharacterized protein</fullName>
    </submittedName>
</protein>
<evidence type="ECO:0000313" key="3">
    <source>
        <dbReference type="Proteomes" id="UP001443914"/>
    </source>
</evidence>
<dbReference type="AlphaFoldDB" id="A0AAW1IH56"/>
<proteinExistence type="predicted"/>
<evidence type="ECO:0000256" key="1">
    <source>
        <dbReference type="SAM" id="MobiDB-lite"/>
    </source>
</evidence>
<comment type="caution">
    <text evidence="2">The sequence shown here is derived from an EMBL/GenBank/DDBJ whole genome shotgun (WGS) entry which is preliminary data.</text>
</comment>